<dbReference type="STRING" id="1424659.SAMN05216368_1268"/>
<dbReference type="Pfam" id="PF00107">
    <property type="entry name" value="ADH_zinc_N"/>
    <property type="match status" value="1"/>
</dbReference>
<dbReference type="AlphaFoldDB" id="A0A4R8UYL4"/>
<evidence type="ECO:0000313" key="5">
    <source>
        <dbReference type="Proteomes" id="UP000199639"/>
    </source>
</evidence>
<dbReference type="CDD" id="cd05288">
    <property type="entry name" value="PGDH"/>
    <property type="match status" value="1"/>
</dbReference>
<evidence type="ECO:0000256" key="1">
    <source>
        <dbReference type="ARBA" id="ARBA00023002"/>
    </source>
</evidence>
<dbReference type="SUPFAM" id="SSF51735">
    <property type="entry name" value="NAD(P)-binding Rossmann-fold domains"/>
    <property type="match status" value="1"/>
</dbReference>
<dbReference type="InterPro" id="IPR041694">
    <property type="entry name" value="ADH_N_2"/>
</dbReference>
<dbReference type="InterPro" id="IPR045010">
    <property type="entry name" value="MDR_fam"/>
</dbReference>
<accession>A0A4R8UYL4</accession>
<dbReference type="PANTHER" id="PTHR43205">
    <property type="entry name" value="PROSTAGLANDIN REDUCTASE"/>
    <property type="match status" value="1"/>
</dbReference>
<dbReference type="EMBL" id="SOFD01000035">
    <property type="protein sequence ID" value="TFB74395.1"/>
    <property type="molecule type" value="Genomic_DNA"/>
</dbReference>
<dbReference type="EMBL" id="FNIB01000026">
    <property type="protein sequence ID" value="SDO59297.1"/>
    <property type="molecule type" value="Genomic_DNA"/>
</dbReference>
<evidence type="ECO:0000313" key="4">
    <source>
        <dbReference type="EMBL" id="TFB74395.1"/>
    </source>
</evidence>
<reference evidence="4 6" key="2">
    <citation type="submission" date="2019-03" db="EMBL/GenBank/DDBJ databases">
        <title>Genomics of glacier-inhabiting Cryobacterium strains.</title>
        <authorList>
            <person name="Liu Q."/>
            <person name="Xin Y.-H."/>
        </authorList>
    </citation>
    <scope>NUCLEOTIDE SEQUENCE [LARGE SCALE GENOMIC DNA]</scope>
    <source>
        <strain evidence="4 6">Hh8</strain>
    </source>
</reference>
<dbReference type="PANTHER" id="PTHR43205:SF7">
    <property type="entry name" value="PROSTAGLANDIN REDUCTASE 1"/>
    <property type="match status" value="1"/>
</dbReference>
<dbReference type="SMART" id="SM00829">
    <property type="entry name" value="PKS_ER"/>
    <property type="match status" value="1"/>
</dbReference>
<dbReference type="FunFam" id="3.40.50.720:FF:000121">
    <property type="entry name" value="Prostaglandin reductase 2"/>
    <property type="match status" value="1"/>
</dbReference>
<sequence length="344" mass="36376">MPNITALATTTEEIVLNQYRTNHTISPSHCLTMQTIEAARLEPGQVRVRNDFIQITAVMADLMTEHPGLPMPPYALGTPLWGGAVGTVTESAADLPVGSVVTHMSGWREETVAAAETFWPVPIEVLPGAEYVLNQGVTAYHGIVDIAQVREGDVVFVSGAAGGVGSLAGQIAKALGAKTVIGSAGSDDKVAYLVDELGFDAAVNYRTESIASRLQELAPEGIDVFFDTVGGDQFEAAVQAAAPGARFALCGALAGQIDGGDAGSPRLDIMTAIVKQIEIRPFSTFHTPHQIQAWNQHYGLWLSEGKIVFPHTIVNGGLEAAPAVLDGLLLGKFRGNVIVRLDRE</sequence>
<evidence type="ECO:0000313" key="6">
    <source>
        <dbReference type="Proteomes" id="UP000298252"/>
    </source>
</evidence>
<reference evidence="3 5" key="1">
    <citation type="submission" date="2016-10" db="EMBL/GenBank/DDBJ databases">
        <authorList>
            <person name="Varghese N."/>
            <person name="Submissions S."/>
        </authorList>
    </citation>
    <scope>NUCLEOTIDE SEQUENCE [LARGE SCALE GENOMIC DNA]</scope>
    <source>
        <strain evidence="3 5">CGMCC 1.11215</strain>
    </source>
</reference>
<evidence type="ECO:0000313" key="3">
    <source>
        <dbReference type="EMBL" id="SDO59297.1"/>
    </source>
</evidence>
<evidence type="ECO:0000259" key="2">
    <source>
        <dbReference type="SMART" id="SM00829"/>
    </source>
</evidence>
<dbReference type="InterPro" id="IPR011032">
    <property type="entry name" value="GroES-like_sf"/>
</dbReference>
<organism evidence="3 5">
    <name type="scientific">Cryobacterium flavum</name>
    <dbReference type="NCBI Taxonomy" id="1424659"/>
    <lineage>
        <taxon>Bacteria</taxon>
        <taxon>Bacillati</taxon>
        <taxon>Actinomycetota</taxon>
        <taxon>Actinomycetes</taxon>
        <taxon>Micrococcales</taxon>
        <taxon>Microbacteriaceae</taxon>
        <taxon>Cryobacterium</taxon>
    </lineage>
</organism>
<dbReference type="Gene3D" id="3.90.180.10">
    <property type="entry name" value="Medium-chain alcohol dehydrogenases, catalytic domain"/>
    <property type="match status" value="1"/>
</dbReference>
<dbReference type="Pfam" id="PF16884">
    <property type="entry name" value="ADH_N_2"/>
    <property type="match status" value="1"/>
</dbReference>
<dbReference type="InterPro" id="IPR036291">
    <property type="entry name" value="NAD(P)-bd_dom_sf"/>
</dbReference>
<gene>
    <name evidence="4" type="ORF">E3O21_13490</name>
    <name evidence="3" type="ORF">SAMN05216368_1268</name>
</gene>
<protein>
    <submittedName>
        <fullName evidence="4">NADP-dependent oxidoreductase</fullName>
    </submittedName>
</protein>
<dbReference type="Proteomes" id="UP000298252">
    <property type="component" value="Unassembled WGS sequence"/>
</dbReference>
<dbReference type="GO" id="GO:0016628">
    <property type="term" value="F:oxidoreductase activity, acting on the CH-CH group of donors, NAD or NADP as acceptor"/>
    <property type="evidence" value="ECO:0007669"/>
    <property type="project" value="InterPro"/>
</dbReference>
<name>A0A4R8UYL4_9MICO</name>
<dbReference type="Gene3D" id="3.40.50.720">
    <property type="entry name" value="NAD(P)-binding Rossmann-like Domain"/>
    <property type="match status" value="1"/>
</dbReference>
<dbReference type="InterPro" id="IPR020843">
    <property type="entry name" value="ER"/>
</dbReference>
<keyword evidence="1" id="KW-0560">Oxidoreductase</keyword>
<dbReference type="RefSeq" id="WP_092342566.1">
    <property type="nucleotide sequence ID" value="NZ_FNIB01000026.1"/>
</dbReference>
<dbReference type="SUPFAM" id="SSF50129">
    <property type="entry name" value="GroES-like"/>
    <property type="match status" value="1"/>
</dbReference>
<feature type="domain" description="Enoyl reductase (ER)" evidence="2">
    <location>
        <begin position="23"/>
        <end position="339"/>
    </location>
</feature>
<dbReference type="Proteomes" id="UP000199639">
    <property type="component" value="Unassembled WGS sequence"/>
</dbReference>
<keyword evidence="6" id="KW-1185">Reference proteome</keyword>
<proteinExistence type="predicted"/>
<dbReference type="InterPro" id="IPR013149">
    <property type="entry name" value="ADH-like_C"/>
</dbReference>